<protein>
    <recommendedName>
        <fullName evidence="4">DUF4371 domain-containing protein</fullName>
    </recommendedName>
</protein>
<dbReference type="AlphaFoldDB" id="A0A0A9E8I2"/>
<reference evidence="3" key="1">
    <citation type="submission" date="2014-09" db="EMBL/GenBank/DDBJ databases">
        <authorList>
            <person name="Magalhaes I.L.F."/>
            <person name="Oliveira U."/>
            <person name="Santos F.R."/>
            <person name="Vidigal T.H.D.A."/>
            <person name="Brescovit A.D."/>
            <person name="Santos A.J."/>
        </authorList>
    </citation>
    <scope>NUCLEOTIDE SEQUENCE</scope>
    <source>
        <tissue evidence="3">Shoot tissue taken approximately 20 cm above the soil surface</tissue>
    </source>
</reference>
<evidence type="ECO:0000259" key="2">
    <source>
        <dbReference type="Pfam" id="PF14291"/>
    </source>
</evidence>
<feature type="domain" description="HAT C-terminal dimerisation" evidence="1">
    <location>
        <begin position="505"/>
        <end position="559"/>
    </location>
</feature>
<sequence>MQGHAFRGHDESSSSLNKGNYLEMIDWYKDKKEDVRIAFDELCPENCQMLAPSIQKDLAKSCAQEVTQVIMGEIRSGLFSVLIDESRDISIKEQMAVVVRFVNNKGKVVERFLGLKHVKETSSAALKIAFVEMLASHKLPIARMRGQGYDGASNMRGEFNGLQKQIRDDNTYAFYIHCFAHQLQLVVVSISECCSGIKDFFDHVNLIVTNTSASCKRKDLLSDHHRANILEGLGSGQIFSGRGKHQDTTLVRPGDTRWSSHYTTLLRIELMWDAILPVLVFVNEEKRYANNAGGLVHIMESFNFVFIMKLMLKLFRITNELSLLLQKRDQNIIQAISLLIDVKARLIDLRNNGWEALFAEVQAFCDTKQIEIPNMEAPRPRWGRSRQEKGIMVTEDHHYRIDTFYAAVDAINTEMNHRFNEVSTELLVCFSCLDPRESFSKFNVERLARLAEIYDADFSISDRATIKDQLETFIYHVRRVDHFIGCSDLGSLAMKMVETGTHIVFPLVYRLIELALLLPVATASVERAFSAMNIIKTDLRNKMDDDWLNDLMICYTEREIFKGLDDEMIMKRFQAIKRRRMNLPRPPRPQHD</sequence>
<dbReference type="PANTHER" id="PTHR11697:SF230">
    <property type="entry name" value="ZINC FINGER, MYM DOMAIN CONTAINING 1"/>
    <property type="match status" value="1"/>
</dbReference>
<evidence type="ECO:0000259" key="1">
    <source>
        <dbReference type="Pfam" id="PF05699"/>
    </source>
</evidence>
<accession>A0A0A9E8I2</accession>
<dbReference type="Pfam" id="PF14291">
    <property type="entry name" value="DUF4371"/>
    <property type="match status" value="1"/>
</dbReference>
<dbReference type="EMBL" id="GBRH01201519">
    <property type="protein sequence ID" value="JAD96376.1"/>
    <property type="molecule type" value="Transcribed_RNA"/>
</dbReference>
<dbReference type="InterPro" id="IPR055298">
    <property type="entry name" value="AtLOH3-like"/>
</dbReference>
<feature type="domain" description="DUF4371" evidence="2">
    <location>
        <begin position="2"/>
        <end position="161"/>
    </location>
</feature>
<dbReference type="InterPro" id="IPR012337">
    <property type="entry name" value="RNaseH-like_sf"/>
</dbReference>
<organism evidence="3">
    <name type="scientific">Arundo donax</name>
    <name type="common">Giant reed</name>
    <name type="synonym">Donax arundinaceus</name>
    <dbReference type="NCBI Taxonomy" id="35708"/>
    <lineage>
        <taxon>Eukaryota</taxon>
        <taxon>Viridiplantae</taxon>
        <taxon>Streptophyta</taxon>
        <taxon>Embryophyta</taxon>
        <taxon>Tracheophyta</taxon>
        <taxon>Spermatophyta</taxon>
        <taxon>Magnoliopsida</taxon>
        <taxon>Liliopsida</taxon>
        <taxon>Poales</taxon>
        <taxon>Poaceae</taxon>
        <taxon>PACMAD clade</taxon>
        <taxon>Arundinoideae</taxon>
        <taxon>Arundineae</taxon>
        <taxon>Arundo</taxon>
    </lineage>
</organism>
<reference evidence="3" key="2">
    <citation type="journal article" date="2015" name="Data Brief">
        <title>Shoot transcriptome of the giant reed, Arundo donax.</title>
        <authorList>
            <person name="Barrero R.A."/>
            <person name="Guerrero F.D."/>
            <person name="Moolhuijzen P."/>
            <person name="Goolsby J.A."/>
            <person name="Tidwell J."/>
            <person name="Bellgard S.E."/>
            <person name="Bellgard M.I."/>
        </authorList>
    </citation>
    <scope>NUCLEOTIDE SEQUENCE</scope>
    <source>
        <tissue evidence="3">Shoot tissue taken approximately 20 cm above the soil surface</tissue>
    </source>
</reference>
<dbReference type="Pfam" id="PF05699">
    <property type="entry name" value="Dimer_Tnp_hAT"/>
    <property type="match status" value="1"/>
</dbReference>
<dbReference type="PANTHER" id="PTHR11697">
    <property type="entry name" value="GENERAL TRANSCRIPTION FACTOR 2-RELATED ZINC FINGER PROTEIN"/>
    <property type="match status" value="1"/>
</dbReference>
<evidence type="ECO:0000313" key="3">
    <source>
        <dbReference type="EMBL" id="JAD96376.1"/>
    </source>
</evidence>
<dbReference type="InterPro" id="IPR025398">
    <property type="entry name" value="DUF4371"/>
</dbReference>
<dbReference type="GO" id="GO:0046983">
    <property type="term" value="F:protein dimerization activity"/>
    <property type="evidence" value="ECO:0007669"/>
    <property type="project" value="InterPro"/>
</dbReference>
<proteinExistence type="predicted"/>
<dbReference type="SUPFAM" id="SSF53098">
    <property type="entry name" value="Ribonuclease H-like"/>
    <property type="match status" value="1"/>
</dbReference>
<evidence type="ECO:0008006" key="4">
    <source>
        <dbReference type="Google" id="ProtNLM"/>
    </source>
</evidence>
<dbReference type="InterPro" id="IPR008906">
    <property type="entry name" value="HATC_C_dom"/>
</dbReference>
<name>A0A0A9E8I2_ARUDO</name>